<evidence type="ECO:0000313" key="7">
    <source>
        <dbReference type="EMBL" id="PAV10027.1"/>
    </source>
</evidence>
<comment type="subcellular location">
    <subcellularLocation>
        <location evidence="1">Membrane</location>
        <topology evidence="1">Multi-pass membrane protein</topology>
    </subcellularLocation>
</comment>
<protein>
    <recommendedName>
        <fullName evidence="9">TIGR00297 family protein</fullName>
    </recommendedName>
</protein>
<evidence type="ECO:0000256" key="1">
    <source>
        <dbReference type="ARBA" id="ARBA00004141"/>
    </source>
</evidence>
<keyword evidence="4 6" id="KW-1133">Transmembrane helix</keyword>
<name>A0AAX0Q9K1_9EURY</name>
<organism evidence="7 8">
    <name type="scientific">Methanocorpusculum parvum</name>
    <dbReference type="NCBI Taxonomy" id="2193"/>
    <lineage>
        <taxon>Archaea</taxon>
        <taxon>Methanobacteriati</taxon>
        <taxon>Methanobacteriota</taxon>
        <taxon>Stenosarchaea group</taxon>
        <taxon>Methanomicrobia</taxon>
        <taxon>Methanomicrobiales</taxon>
        <taxon>Methanocorpusculaceae</taxon>
        <taxon>Methanocorpusculum</taxon>
    </lineage>
</organism>
<dbReference type="NCBIfam" id="TIGR00297">
    <property type="entry name" value="TIGR00297 family protein"/>
    <property type="match status" value="1"/>
</dbReference>
<keyword evidence="5 6" id="KW-0472">Membrane</keyword>
<accession>A0AAX0Q9K1</accession>
<keyword evidence="3 6" id="KW-0812">Transmembrane</keyword>
<dbReference type="Proteomes" id="UP000243820">
    <property type="component" value="Unassembled WGS sequence"/>
</dbReference>
<dbReference type="GO" id="GO:0016020">
    <property type="term" value="C:membrane"/>
    <property type="evidence" value="ECO:0007669"/>
    <property type="project" value="UniProtKB-SubCell"/>
</dbReference>
<comment type="similarity">
    <text evidence="2">Belongs to the TMEM19 family.</text>
</comment>
<dbReference type="PANTHER" id="PTHR13353">
    <property type="entry name" value="TRANSMEMBRANE PROTEIN 19"/>
    <property type="match status" value="1"/>
</dbReference>
<dbReference type="AlphaFoldDB" id="A0AAX0Q9K1"/>
<sequence>MKTSMETRIRRIIFALVVTALMLGSPYIPYLGVVVLAFAAVLYFADKSRYFAIGVGVLAILYQTGLVPVSALIGPLMMIVWGEYLLKIFRHFSHPLFLYTIGSSAALLATMRYTNEFQPLVGIIAVIVLLMLRSILKDREDGSMIGLLGVAMTITLFEDLEFFVDYQTLAFAVVLCAAFGYFAYRAKTIDMSGVFTAVLFGVILITFAGVNWFFVVMLFFILGSLFTRFRYAEKEFLGVAEGKKGRRGYMNAFANAGVGVCGAILYGLTGNVIFIALFLGSIATATADTLASEIGVTGGTPRMITTLRPVPPGTNGGITLTGELACLFGAALISILAFILGVAPWYVCLIGAAAGFIGTNLDSLYGALIENKGFIGNSGTNLLATLSGGILAMLVCLALVAAGLV</sequence>
<dbReference type="InterPro" id="IPR002794">
    <property type="entry name" value="DUF92_TMEM19"/>
</dbReference>
<gene>
    <name evidence="7" type="ORF">ASJ83_04070</name>
</gene>
<evidence type="ECO:0000256" key="6">
    <source>
        <dbReference type="SAM" id="Phobius"/>
    </source>
</evidence>
<feature type="transmembrane region" description="Helical" evidence="6">
    <location>
        <begin position="252"/>
        <end position="279"/>
    </location>
</feature>
<dbReference type="RefSeq" id="WP_095641742.1">
    <property type="nucleotide sequence ID" value="NZ_LMVO01000002.1"/>
</dbReference>
<dbReference type="Pfam" id="PF01940">
    <property type="entry name" value="DUF92"/>
    <property type="match status" value="1"/>
</dbReference>
<keyword evidence="8" id="KW-1185">Reference proteome</keyword>
<feature type="transmembrane region" description="Helical" evidence="6">
    <location>
        <begin position="328"/>
        <end position="361"/>
    </location>
</feature>
<feature type="transmembrane region" description="Helical" evidence="6">
    <location>
        <begin position="51"/>
        <end position="80"/>
    </location>
</feature>
<feature type="transmembrane region" description="Helical" evidence="6">
    <location>
        <begin position="382"/>
        <end position="404"/>
    </location>
</feature>
<evidence type="ECO:0000256" key="3">
    <source>
        <dbReference type="ARBA" id="ARBA00022692"/>
    </source>
</evidence>
<feature type="transmembrane region" description="Helical" evidence="6">
    <location>
        <begin position="92"/>
        <end position="111"/>
    </location>
</feature>
<dbReference type="PANTHER" id="PTHR13353:SF5">
    <property type="entry name" value="TRANSMEMBRANE PROTEIN 19"/>
    <property type="match status" value="1"/>
</dbReference>
<evidence type="ECO:0008006" key="9">
    <source>
        <dbReference type="Google" id="ProtNLM"/>
    </source>
</evidence>
<evidence type="ECO:0000256" key="4">
    <source>
        <dbReference type="ARBA" id="ARBA00022989"/>
    </source>
</evidence>
<proteinExistence type="inferred from homology"/>
<feature type="transmembrane region" description="Helical" evidence="6">
    <location>
        <begin position="166"/>
        <end position="184"/>
    </location>
</feature>
<dbReference type="EMBL" id="LMVO01000002">
    <property type="protein sequence ID" value="PAV10027.1"/>
    <property type="molecule type" value="Genomic_DNA"/>
</dbReference>
<evidence type="ECO:0000313" key="8">
    <source>
        <dbReference type="Proteomes" id="UP000243820"/>
    </source>
</evidence>
<feature type="transmembrane region" description="Helical" evidence="6">
    <location>
        <begin position="12"/>
        <end position="45"/>
    </location>
</feature>
<evidence type="ECO:0000256" key="5">
    <source>
        <dbReference type="ARBA" id="ARBA00023136"/>
    </source>
</evidence>
<comment type="caution">
    <text evidence="7">The sequence shown here is derived from an EMBL/GenBank/DDBJ whole genome shotgun (WGS) entry which is preliminary data.</text>
</comment>
<reference evidence="7 8" key="1">
    <citation type="journal article" date="2017" name="BMC Genomics">
        <title>Genomic analysis of methanogenic archaea reveals a shift towards energy conservation.</title>
        <authorList>
            <person name="Gilmore S.P."/>
            <person name="Henske J.K."/>
            <person name="Sexton J.A."/>
            <person name="Solomon K.V."/>
            <person name="Seppala S."/>
            <person name="Yoo J.I."/>
            <person name="Huyett L.M."/>
            <person name="Pressman A."/>
            <person name="Cogan J.Z."/>
            <person name="Kivenson V."/>
            <person name="Peng X."/>
            <person name="Tan Y."/>
            <person name="Valentine D.L."/>
            <person name="O'Malley M.A."/>
        </authorList>
    </citation>
    <scope>NUCLEOTIDE SEQUENCE [LARGE SCALE GENOMIC DNA]</scope>
    <source>
        <strain evidence="7 8">XII</strain>
    </source>
</reference>
<feature type="transmembrane region" description="Helical" evidence="6">
    <location>
        <begin position="117"/>
        <end position="136"/>
    </location>
</feature>
<evidence type="ECO:0000256" key="2">
    <source>
        <dbReference type="ARBA" id="ARBA00009012"/>
    </source>
</evidence>